<accession>A0ABY9JTU1</accession>
<name>A0ABY9JTU1_9BACI</name>
<dbReference type="Proteomes" id="UP001197974">
    <property type="component" value="Chromosome"/>
</dbReference>
<dbReference type="SUPFAM" id="SSF81301">
    <property type="entry name" value="Nucleotidyltransferase"/>
    <property type="match status" value="1"/>
</dbReference>
<dbReference type="Gene3D" id="3.30.460.40">
    <property type="match status" value="1"/>
</dbReference>
<evidence type="ECO:0000313" key="1">
    <source>
        <dbReference type="EMBL" id="WLR42777.1"/>
    </source>
</evidence>
<protein>
    <submittedName>
        <fullName evidence="1">Nucleotidyltransferase family protein</fullName>
    </submittedName>
</protein>
<dbReference type="RefSeq" id="WP_226539396.1">
    <property type="nucleotide sequence ID" value="NZ_CP129013.1"/>
</dbReference>
<dbReference type="Pfam" id="PF14907">
    <property type="entry name" value="NTP_transf_5"/>
    <property type="match status" value="1"/>
</dbReference>
<proteinExistence type="predicted"/>
<dbReference type="EMBL" id="CP129013">
    <property type="protein sequence ID" value="WLR42777.1"/>
    <property type="molecule type" value="Genomic_DNA"/>
</dbReference>
<sequence length="388" mass="46590">MFNLDRFSFSPSNELELILFMVNKQIFSSEDISKDIDWDHFIELTLHHRLYPVLYKVVKQKKEYFPNSVYDALGEVFLENTMLMLKYSAELHRMNEVFIKKQIPLLVLKGPYLGTDLYGELSLRTCNDLDILVPMARLSEVENTLNNMGYIKEEYIETVLNDWKWRHHHFVYIHPEKLVKVEVHWRLHPGPGKEPSFQQLWERKREVIVSNYSFKCLSKEDLFVFLVVHGARHGWSRLRWLLDIHQLTHGNLRWNKVQIILKKYQYQHLAGQALLLSHSIFNTPMLKEFEPWIKMNKAQLLENKTYFYIERVVNLHSEPLPPEISNYHKHYVFKLKTTRQQLLYIFSCLFPFPRDVKTFPLPKQLHILYFLLRPFLVVFRKAKEKVSV</sequence>
<evidence type="ECO:0000313" key="2">
    <source>
        <dbReference type="Proteomes" id="UP001197974"/>
    </source>
</evidence>
<dbReference type="InterPro" id="IPR039498">
    <property type="entry name" value="NTP_transf_5"/>
</dbReference>
<keyword evidence="2" id="KW-1185">Reference proteome</keyword>
<reference evidence="1 2" key="1">
    <citation type="submission" date="2023-06" db="EMBL/GenBank/DDBJ databases">
        <title>Five Gram-positive bacteria isolated from mangrove sediments in Shenzhen, Guangdong, China.</title>
        <authorList>
            <person name="Yu S."/>
            <person name="Zheng W."/>
            <person name="Huang Y."/>
        </authorList>
    </citation>
    <scope>NUCLEOTIDE SEQUENCE [LARGE SCALE GENOMIC DNA]</scope>
    <source>
        <strain evidence="1 2">SaN35-3</strain>
    </source>
</reference>
<dbReference type="InterPro" id="IPR043519">
    <property type="entry name" value="NT_sf"/>
</dbReference>
<organism evidence="1 2">
    <name type="scientific">Bacillus carboniphilus</name>
    <dbReference type="NCBI Taxonomy" id="86663"/>
    <lineage>
        <taxon>Bacteria</taxon>
        <taxon>Bacillati</taxon>
        <taxon>Bacillota</taxon>
        <taxon>Bacilli</taxon>
        <taxon>Bacillales</taxon>
        <taxon>Bacillaceae</taxon>
        <taxon>Bacillus</taxon>
    </lineage>
</organism>
<gene>
    <name evidence="1" type="ORF">LC087_00570</name>
</gene>